<dbReference type="InterPro" id="IPR016032">
    <property type="entry name" value="Sig_transdc_resp-reg_C-effctor"/>
</dbReference>
<organism evidence="2 3">
    <name type="scientific">Candidatus Syntrophonatronum acetioxidans</name>
    <dbReference type="NCBI Taxonomy" id="1795816"/>
    <lineage>
        <taxon>Bacteria</taxon>
        <taxon>Bacillati</taxon>
        <taxon>Bacillota</taxon>
        <taxon>Clostridia</taxon>
        <taxon>Eubacteriales</taxon>
        <taxon>Syntrophomonadaceae</taxon>
        <taxon>Candidatus Syntrophonatronum</taxon>
    </lineage>
</organism>
<gene>
    <name evidence="2" type="ORF">D5R97_09170</name>
</gene>
<dbReference type="SMART" id="SM00421">
    <property type="entry name" value="HTH_LUXR"/>
    <property type="match status" value="1"/>
</dbReference>
<dbReference type="GO" id="GO:0003677">
    <property type="term" value="F:DNA binding"/>
    <property type="evidence" value="ECO:0007669"/>
    <property type="project" value="UniProtKB-KW"/>
</dbReference>
<evidence type="ECO:0000313" key="2">
    <source>
        <dbReference type="EMBL" id="RQD73598.1"/>
    </source>
</evidence>
<protein>
    <submittedName>
        <fullName evidence="2">DNA-binding response regulator</fullName>
    </submittedName>
</protein>
<dbReference type="InterPro" id="IPR000792">
    <property type="entry name" value="Tscrpt_reg_LuxR_C"/>
</dbReference>
<accession>A0A424YAI6</accession>
<comment type="caution">
    <text evidence="2">The sequence shown here is derived from an EMBL/GenBank/DDBJ whole genome shotgun (WGS) entry which is preliminary data.</text>
</comment>
<dbReference type="AlphaFoldDB" id="A0A424YAI6"/>
<dbReference type="PROSITE" id="PS50043">
    <property type="entry name" value="HTH_LUXR_2"/>
    <property type="match status" value="1"/>
</dbReference>
<dbReference type="Proteomes" id="UP000285138">
    <property type="component" value="Unassembled WGS sequence"/>
</dbReference>
<dbReference type="GO" id="GO:0006355">
    <property type="term" value="P:regulation of DNA-templated transcription"/>
    <property type="evidence" value="ECO:0007669"/>
    <property type="project" value="InterPro"/>
</dbReference>
<evidence type="ECO:0000259" key="1">
    <source>
        <dbReference type="PROSITE" id="PS50043"/>
    </source>
</evidence>
<dbReference type="InterPro" id="IPR036388">
    <property type="entry name" value="WH-like_DNA-bd_sf"/>
</dbReference>
<evidence type="ECO:0000313" key="3">
    <source>
        <dbReference type="Proteomes" id="UP000285138"/>
    </source>
</evidence>
<keyword evidence="2" id="KW-0238">DNA-binding</keyword>
<feature type="domain" description="HTH luxR-type" evidence="1">
    <location>
        <begin position="1"/>
        <end position="39"/>
    </location>
</feature>
<sequence>IAESLIISEHTVKKHISQILEKLNLQDRTQAALFAVSRGLNKSKEYGC</sequence>
<reference evidence="2 3" key="1">
    <citation type="submission" date="2018-08" db="EMBL/GenBank/DDBJ databases">
        <title>The metabolism and importance of syntrophic acetate oxidation coupled to methane or sulfide production in haloalkaline environments.</title>
        <authorList>
            <person name="Timmers P.H.A."/>
            <person name="Vavourakis C.D."/>
            <person name="Sorokin D.Y."/>
            <person name="Sinninghe Damste J.S."/>
            <person name="Muyzer G."/>
            <person name="Stams A.J.M."/>
            <person name="Plugge C.M."/>
        </authorList>
    </citation>
    <scope>NUCLEOTIDE SEQUENCE [LARGE SCALE GENOMIC DNA]</scope>
    <source>
        <strain evidence="2">MSAO_Bac1</strain>
    </source>
</reference>
<dbReference type="Gene3D" id="1.10.10.10">
    <property type="entry name" value="Winged helix-like DNA-binding domain superfamily/Winged helix DNA-binding domain"/>
    <property type="match status" value="1"/>
</dbReference>
<dbReference type="Pfam" id="PF00196">
    <property type="entry name" value="GerE"/>
    <property type="match status" value="1"/>
</dbReference>
<dbReference type="SUPFAM" id="SSF46894">
    <property type="entry name" value="C-terminal effector domain of the bipartite response regulators"/>
    <property type="match status" value="1"/>
</dbReference>
<name>A0A424YAI6_9FIRM</name>
<feature type="non-terminal residue" evidence="2">
    <location>
        <position position="1"/>
    </location>
</feature>
<dbReference type="EMBL" id="QZAA01000245">
    <property type="protein sequence ID" value="RQD73598.1"/>
    <property type="molecule type" value="Genomic_DNA"/>
</dbReference>
<proteinExistence type="predicted"/>